<keyword evidence="1" id="KW-1133">Transmembrane helix</keyword>
<feature type="transmembrane region" description="Helical" evidence="1">
    <location>
        <begin position="100"/>
        <end position="125"/>
    </location>
</feature>
<keyword evidence="1" id="KW-0812">Transmembrane</keyword>
<dbReference type="HOGENOM" id="CLU_591680_0_0_10"/>
<gene>
    <name evidence="2" type="ORF">HMPREF9420_1460</name>
</gene>
<dbReference type="InterPro" id="IPR043742">
    <property type="entry name" value="DUF5687"/>
</dbReference>
<sequence>MMLKILLKLWWIQKRRTFDWKRLGLFIYMMLCVIVGLCAGYWQAGGELDQLTSRGEMGLIIVPFVVILSPFELWMKLLLKTDAAGMDDYLRSKPIPKATWNHFLLVTNLVDYLNWFIPVMVLIIGKTLMPIGYALLAFCLSLTQNFADGLMITGIRKAQGWEYKLPLWLMLLFYYCISALFMIFFMHWLGAIGSTIAWFFITLGFGISIYAYLCYVKHYNEQRSQTSKVGRIGGSSLFSMEYISLLRSKRLLRGELLLLGIMSVQAYIRSMGIDPDNDLNGGEGIYVFMTIMFSSLILGQWVFSIEGNFFHGLMTKPISVFDMLWRKFWFFILLNLTATLLLVPGIFLGYWSPLMVLSAFIFCAGINLLYMPTSLFSKRIDLFSSAFFNYQGASMGVNVYAFVTIIPIIIYSCLIVFIDNTLIVDAILSAIGLTMLAFSRPFIQWVAHRFMAKKYKRMEDFMK</sequence>
<protein>
    <submittedName>
        <fullName evidence="2">Uncharacterized protein</fullName>
    </submittedName>
</protein>
<dbReference type="AlphaFoldDB" id="E6MPP2"/>
<keyword evidence="3" id="KW-1185">Reference proteome</keyword>
<dbReference type="Pfam" id="PF18940">
    <property type="entry name" value="DUF5687"/>
    <property type="match status" value="1"/>
</dbReference>
<dbReference type="Proteomes" id="UP000003874">
    <property type="component" value="Unassembled WGS sequence"/>
</dbReference>
<evidence type="ECO:0000256" key="1">
    <source>
        <dbReference type="SAM" id="Phobius"/>
    </source>
</evidence>
<comment type="caution">
    <text evidence="2">The sequence shown here is derived from an EMBL/GenBank/DDBJ whole genome shotgun (WGS) entry which is preliminary data.</text>
</comment>
<name>E6MPP2_9BACT</name>
<feature type="transmembrane region" description="Helical" evidence="1">
    <location>
        <begin position="328"/>
        <end position="348"/>
    </location>
</feature>
<proteinExistence type="predicted"/>
<dbReference type="EMBL" id="AEQO01000124">
    <property type="protein sequence ID" value="EFV04397.1"/>
    <property type="molecule type" value="Genomic_DNA"/>
</dbReference>
<feature type="transmembrane region" description="Helical" evidence="1">
    <location>
        <begin position="397"/>
        <end position="418"/>
    </location>
</feature>
<feature type="transmembrane region" description="Helical" evidence="1">
    <location>
        <begin position="256"/>
        <end position="273"/>
    </location>
</feature>
<dbReference type="RefSeq" id="WP_007134721.1">
    <property type="nucleotide sequence ID" value="NZ_GL629647.1"/>
</dbReference>
<feature type="transmembrane region" description="Helical" evidence="1">
    <location>
        <begin position="23"/>
        <end position="42"/>
    </location>
</feature>
<feature type="transmembrane region" description="Helical" evidence="1">
    <location>
        <begin position="354"/>
        <end position="376"/>
    </location>
</feature>
<reference evidence="2 3" key="1">
    <citation type="submission" date="2010-12" db="EMBL/GenBank/DDBJ databases">
        <authorList>
            <person name="Muzny D."/>
            <person name="Qin X."/>
            <person name="Deng J."/>
            <person name="Jiang H."/>
            <person name="Liu Y."/>
            <person name="Qu J."/>
            <person name="Song X.-Z."/>
            <person name="Zhang L."/>
            <person name="Thornton R."/>
            <person name="Coyle M."/>
            <person name="Francisco L."/>
            <person name="Jackson L."/>
            <person name="Javaid M."/>
            <person name="Korchina V."/>
            <person name="Kovar C."/>
            <person name="Mata R."/>
            <person name="Mathew T."/>
            <person name="Ngo R."/>
            <person name="Nguyen L."/>
            <person name="Nguyen N."/>
            <person name="Okwuonu G."/>
            <person name="Ongeri F."/>
            <person name="Pham C."/>
            <person name="Simmons D."/>
            <person name="Wilczek-Boney K."/>
            <person name="Hale W."/>
            <person name="Jakkamsetti A."/>
            <person name="Pham P."/>
            <person name="Ruth R."/>
            <person name="San Lucas F."/>
            <person name="Warren J."/>
            <person name="Zhang J."/>
            <person name="Zhao Z."/>
            <person name="Zhou C."/>
            <person name="Zhu D."/>
            <person name="Lee S."/>
            <person name="Bess C."/>
            <person name="Blankenburg K."/>
            <person name="Forbes L."/>
            <person name="Fu Q."/>
            <person name="Gubbala S."/>
            <person name="Hirani K."/>
            <person name="Jayaseelan J.C."/>
            <person name="Lara F."/>
            <person name="Munidasa M."/>
            <person name="Palculict T."/>
            <person name="Patil S."/>
            <person name="Pu L.-L."/>
            <person name="Saada N."/>
            <person name="Tang L."/>
            <person name="Weissenberger G."/>
            <person name="Zhu Y."/>
            <person name="Hemphill L."/>
            <person name="Shang Y."/>
            <person name="Youmans B."/>
            <person name="Ayvaz T."/>
            <person name="Ross M."/>
            <person name="Santibanez J."/>
            <person name="Aqrawi P."/>
            <person name="Gross S."/>
            <person name="Joshi V."/>
            <person name="Fowler G."/>
            <person name="Nazareth L."/>
            <person name="Reid J."/>
            <person name="Worley K."/>
            <person name="Petrosino J."/>
            <person name="Highlander S."/>
            <person name="Gibbs R."/>
        </authorList>
    </citation>
    <scope>NUCLEOTIDE SEQUENCE [LARGE SCALE GENOMIC DNA]</scope>
    <source>
        <strain evidence="2 3">DSM 15606</strain>
    </source>
</reference>
<evidence type="ECO:0000313" key="3">
    <source>
        <dbReference type="Proteomes" id="UP000003874"/>
    </source>
</evidence>
<organism evidence="2 3">
    <name type="scientific">Segatella salivae DSM 15606</name>
    <dbReference type="NCBI Taxonomy" id="888832"/>
    <lineage>
        <taxon>Bacteria</taxon>
        <taxon>Pseudomonadati</taxon>
        <taxon>Bacteroidota</taxon>
        <taxon>Bacteroidia</taxon>
        <taxon>Bacteroidales</taxon>
        <taxon>Prevotellaceae</taxon>
        <taxon>Segatella</taxon>
    </lineage>
</organism>
<feature type="transmembrane region" description="Helical" evidence="1">
    <location>
        <begin position="57"/>
        <end position="79"/>
    </location>
</feature>
<feature type="transmembrane region" description="Helical" evidence="1">
    <location>
        <begin position="167"/>
        <end position="190"/>
    </location>
</feature>
<dbReference type="STRING" id="888832.HMPREF9420_1460"/>
<feature type="transmembrane region" description="Helical" evidence="1">
    <location>
        <begin position="196"/>
        <end position="215"/>
    </location>
</feature>
<accession>E6MPP2</accession>
<evidence type="ECO:0000313" key="2">
    <source>
        <dbReference type="EMBL" id="EFV04397.1"/>
    </source>
</evidence>
<keyword evidence="1" id="KW-0472">Membrane</keyword>
<feature type="transmembrane region" description="Helical" evidence="1">
    <location>
        <begin position="131"/>
        <end position="155"/>
    </location>
</feature>
<feature type="transmembrane region" description="Helical" evidence="1">
    <location>
        <begin position="424"/>
        <end position="447"/>
    </location>
</feature>
<feature type="transmembrane region" description="Helical" evidence="1">
    <location>
        <begin position="285"/>
        <end position="307"/>
    </location>
</feature>